<dbReference type="InterPro" id="IPR001537">
    <property type="entry name" value="SpoU_MeTrfase"/>
</dbReference>
<evidence type="ECO:0000256" key="1">
    <source>
        <dbReference type="ARBA" id="ARBA00022603"/>
    </source>
</evidence>
<evidence type="ECO:0000256" key="2">
    <source>
        <dbReference type="ARBA" id="ARBA00022679"/>
    </source>
</evidence>
<keyword evidence="2" id="KW-0808">Transferase</keyword>
<dbReference type="SUPFAM" id="SSF75217">
    <property type="entry name" value="alpha/beta knot"/>
    <property type="match status" value="1"/>
</dbReference>
<name>A0ABS4PMF3_9PSEU</name>
<dbReference type="Pfam" id="PF00588">
    <property type="entry name" value="SpoU_methylase"/>
    <property type="match status" value="1"/>
</dbReference>
<feature type="domain" description="tRNA/rRNA methyltransferase SpoU type" evidence="3">
    <location>
        <begin position="39"/>
        <end position="166"/>
    </location>
</feature>
<evidence type="ECO:0000313" key="4">
    <source>
        <dbReference type="EMBL" id="MBP2180591.1"/>
    </source>
</evidence>
<dbReference type="EMBL" id="JAGGMS010000001">
    <property type="protein sequence ID" value="MBP2180591.1"/>
    <property type="molecule type" value="Genomic_DNA"/>
</dbReference>
<dbReference type="RefSeq" id="WP_245369288.1">
    <property type="nucleotide sequence ID" value="NZ_JAGGMS010000001.1"/>
</dbReference>
<dbReference type="PANTHER" id="PTHR43191">
    <property type="entry name" value="RRNA METHYLTRANSFERASE 3"/>
    <property type="match status" value="1"/>
</dbReference>
<keyword evidence="5" id="KW-1185">Reference proteome</keyword>
<proteinExistence type="predicted"/>
<gene>
    <name evidence="4" type="ORF">JOM49_002117</name>
</gene>
<reference evidence="4 5" key="1">
    <citation type="submission" date="2021-03" db="EMBL/GenBank/DDBJ databases">
        <title>Sequencing the genomes of 1000 actinobacteria strains.</title>
        <authorList>
            <person name="Klenk H.-P."/>
        </authorList>
    </citation>
    <scope>NUCLEOTIDE SEQUENCE [LARGE SCALE GENOMIC DNA]</scope>
    <source>
        <strain evidence="4 5">DSM 45510</strain>
    </source>
</reference>
<dbReference type="Proteomes" id="UP000741013">
    <property type="component" value="Unassembled WGS sequence"/>
</dbReference>
<comment type="caution">
    <text evidence="4">The sequence shown here is derived from an EMBL/GenBank/DDBJ whole genome shotgun (WGS) entry which is preliminary data.</text>
</comment>
<dbReference type="PANTHER" id="PTHR43191:SF2">
    <property type="entry name" value="RRNA METHYLTRANSFERASE 3, MITOCHONDRIAL"/>
    <property type="match status" value="1"/>
</dbReference>
<evidence type="ECO:0000313" key="5">
    <source>
        <dbReference type="Proteomes" id="UP000741013"/>
    </source>
</evidence>
<dbReference type="Gene3D" id="3.40.1280.10">
    <property type="match status" value="1"/>
</dbReference>
<dbReference type="InterPro" id="IPR029028">
    <property type="entry name" value="Alpha/beta_knot_MTases"/>
</dbReference>
<evidence type="ECO:0000259" key="3">
    <source>
        <dbReference type="Pfam" id="PF00588"/>
    </source>
</evidence>
<dbReference type="InterPro" id="IPR029026">
    <property type="entry name" value="tRNA_m1G_MTases_N"/>
</dbReference>
<keyword evidence="1" id="KW-0489">Methyltransferase</keyword>
<accession>A0ABS4PMF3</accession>
<organism evidence="4 5">
    <name type="scientific">Amycolatopsis magusensis</name>
    <dbReference type="NCBI Taxonomy" id="882444"/>
    <lineage>
        <taxon>Bacteria</taxon>
        <taxon>Bacillati</taxon>
        <taxon>Actinomycetota</taxon>
        <taxon>Actinomycetes</taxon>
        <taxon>Pseudonocardiales</taxon>
        <taxon>Pseudonocardiaceae</taxon>
        <taxon>Amycolatopsis</taxon>
    </lineage>
</organism>
<dbReference type="InterPro" id="IPR051259">
    <property type="entry name" value="rRNA_Methyltransferase"/>
</dbReference>
<sequence length="172" mass="18498">MSPSIRVRTPGELRAARRRRAHRCWGHLLAAPLWPLHGANLGTLLRTCDAVGACLAVPRFPWVPEALRRGNTLRQPACVHWVHDPLGWLAREREAGSAVVGVELADESIRLADLPAARGRTVVVLGHEQQGVPPEALELLDTVVEIPMVGTGSSLNVAVAGSLVLYKLAGLV</sequence>
<protein>
    <submittedName>
        <fullName evidence="4">tRNA G18 (Ribose-2'-O)-methylase SpoU</fullName>
    </submittedName>
</protein>